<dbReference type="AlphaFoldDB" id="A0A494XJ02"/>
<evidence type="ECO:0000256" key="7">
    <source>
        <dbReference type="ARBA" id="ARBA00053401"/>
    </source>
</evidence>
<accession>A0A494XJ02</accession>
<evidence type="ECO:0000256" key="13">
    <source>
        <dbReference type="SAM" id="Coils"/>
    </source>
</evidence>
<comment type="similarity">
    <text evidence="2 10 12">Belongs to the GrpE family.</text>
</comment>
<comment type="function">
    <text evidence="7 10 11">Participates actively in the response to hyperosmotic and heat shock by preventing the aggregation of stress-denatured proteins, in association with DnaK and GrpE. It is the nucleotide exchange factor for DnaK and may function as a thermosensor. Unfolded proteins bind initially to DnaJ; upon interaction with the DnaJ-bound protein, DnaK hydrolyzes its bound ATP, resulting in the formation of a stable complex. GrpE releases ADP from DnaK; ATP binding to DnaK triggers the release of the substrate protein, thus completing the reaction cycle. Several rounds of ATP-dependent interactions between DnaJ, DnaK and GrpE are required for fully efficient folding.</text>
</comment>
<organism evidence="15 16">
    <name type="scientific">Pararobbsia silviterrae</name>
    <dbReference type="NCBI Taxonomy" id="1792498"/>
    <lineage>
        <taxon>Bacteria</taxon>
        <taxon>Pseudomonadati</taxon>
        <taxon>Pseudomonadota</taxon>
        <taxon>Betaproteobacteria</taxon>
        <taxon>Burkholderiales</taxon>
        <taxon>Burkholderiaceae</taxon>
        <taxon>Pararobbsia</taxon>
    </lineage>
</organism>
<evidence type="ECO:0000256" key="1">
    <source>
        <dbReference type="ARBA" id="ARBA00004496"/>
    </source>
</evidence>
<keyword evidence="4 10" id="KW-0963">Cytoplasm</keyword>
<evidence type="ECO:0000256" key="14">
    <source>
        <dbReference type="SAM" id="MobiDB-lite"/>
    </source>
</evidence>
<dbReference type="NCBIfam" id="NF010737">
    <property type="entry name" value="PRK14139.1"/>
    <property type="match status" value="1"/>
</dbReference>
<evidence type="ECO:0000256" key="3">
    <source>
        <dbReference type="ARBA" id="ARBA00011738"/>
    </source>
</evidence>
<comment type="caution">
    <text evidence="15">The sequence shown here is derived from an EMBL/GenBank/DDBJ whole genome shotgun (WGS) entry which is preliminary data.</text>
</comment>
<evidence type="ECO:0000256" key="12">
    <source>
        <dbReference type="RuleBase" id="RU004478"/>
    </source>
</evidence>
<feature type="compositionally biased region" description="Polar residues" evidence="14">
    <location>
        <begin position="1"/>
        <end position="11"/>
    </location>
</feature>
<dbReference type="NCBIfam" id="NF010748">
    <property type="entry name" value="PRK14150.1"/>
    <property type="match status" value="1"/>
</dbReference>
<evidence type="ECO:0000256" key="8">
    <source>
        <dbReference type="ARBA" id="ARBA00072274"/>
    </source>
</evidence>
<dbReference type="Pfam" id="PF01025">
    <property type="entry name" value="GrpE"/>
    <property type="match status" value="1"/>
</dbReference>
<gene>
    <name evidence="10 15" type="primary">grpE</name>
    <name evidence="15" type="ORF">D7S86_21725</name>
</gene>
<dbReference type="InterPro" id="IPR009012">
    <property type="entry name" value="GrpE_head"/>
</dbReference>
<dbReference type="GO" id="GO:0051082">
    <property type="term" value="F:unfolded protein binding"/>
    <property type="evidence" value="ECO:0007669"/>
    <property type="project" value="TreeGrafter"/>
</dbReference>
<dbReference type="InterPro" id="IPR013805">
    <property type="entry name" value="GrpE_CC"/>
</dbReference>
<keyword evidence="6 10" id="KW-0143">Chaperone</keyword>
<keyword evidence="13" id="KW-0175">Coiled coil</keyword>
<dbReference type="HAMAP" id="MF_01151">
    <property type="entry name" value="GrpE"/>
    <property type="match status" value="1"/>
</dbReference>
<evidence type="ECO:0000256" key="2">
    <source>
        <dbReference type="ARBA" id="ARBA00009054"/>
    </source>
</evidence>
<evidence type="ECO:0000256" key="6">
    <source>
        <dbReference type="ARBA" id="ARBA00023186"/>
    </source>
</evidence>
<dbReference type="GO" id="GO:0005829">
    <property type="term" value="C:cytosol"/>
    <property type="evidence" value="ECO:0007669"/>
    <property type="project" value="TreeGrafter"/>
</dbReference>
<proteinExistence type="inferred from homology"/>
<dbReference type="SUPFAM" id="SSF58014">
    <property type="entry name" value="Coiled-coil domain of nucleotide exchange factor GrpE"/>
    <property type="match status" value="1"/>
</dbReference>
<name>A0A494XJ02_9BURK</name>
<dbReference type="InterPro" id="IPR000740">
    <property type="entry name" value="GrpE"/>
</dbReference>
<dbReference type="PROSITE" id="PS01071">
    <property type="entry name" value="GRPE"/>
    <property type="match status" value="1"/>
</dbReference>
<dbReference type="GO" id="GO:0000774">
    <property type="term" value="F:adenyl-nucleotide exchange factor activity"/>
    <property type="evidence" value="ECO:0007669"/>
    <property type="project" value="InterPro"/>
</dbReference>
<comment type="subcellular location">
    <subcellularLocation>
        <location evidence="1 10">Cytoplasm</location>
    </subcellularLocation>
</comment>
<dbReference type="Gene3D" id="3.90.20.20">
    <property type="match status" value="1"/>
</dbReference>
<feature type="coiled-coil region" evidence="13">
    <location>
        <begin position="45"/>
        <end position="72"/>
    </location>
</feature>
<evidence type="ECO:0000256" key="4">
    <source>
        <dbReference type="ARBA" id="ARBA00022490"/>
    </source>
</evidence>
<dbReference type="RefSeq" id="WP_121089231.1">
    <property type="nucleotide sequence ID" value="NZ_RBZU01000011.1"/>
</dbReference>
<protein>
    <recommendedName>
        <fullName evidence="8 10">Protein GrpE</fullName>
    </recommendedName>
    <alternativeName>
        <fullName evidence="9 10">HSP-70 cofactor</fullName>
    </alternativeName>
</protein>
<dbReference type="SUPFAM" id="SSF51064">
    <property type="entry name" value="Head domain of nucleotide exchange factor GrpE"/>
    <property type="match status" value="1"/>
</dbReference>
<dbReference type="PRINTS" id="PR00773">
    <property type="entry name" value="GRPEPROTEIN"/>
</dbReference>
<evidence type="ECO:0000313" key="16">
    <source>
        <dbReference type="Proteomes" id="UP000270342"/>
    </source>
</evidence>
<feature type="region of interest" description="Disordered" evidence="14">
    <location>
        <begin position="1"/>
        <end position="33"/>
    </location>
</feature>
<dbReference type="PANTHER" id="PTHR21237">
    <property type="entry name" value="GRPE PROTEIN"/>
    <property type="match status" value="1"/>
</dbReference>
<dbReference type="Proteomes" id="UP000270342">
    <property type="component" value="Unassembled WGS sequence"/>
</dbReference>
<dbReference type="GO" id="GO:0042803">
    <property type="term" value="F:protein homodimerization activity"/>
    <property type="evidence" value="ECO:0007669"/>
    <property type="project" value="InterPro"/>
</dbReference>
<evidence type="ECO:0000256" key="10">
    <source>
        <dbReference type="HAMAP-Rule" id="MF_01151"/>
    </source>
</evidence>
<evidence type="ECO:0000256" key="11">
    <source>
        <dbReference type="RuleBase" id="RU000639"/>
    </source>
</evidence>
<dbReference type="NCBIfam" id="NF010738">
    <property type="entry name" value="PRK14140.1"/>
    <property type="match status" value="1"/>
</dbReference>
<keyword evidence="16" id="KW-1185">Reference proteome</keyword>
<dbReference type="CDD" id="cd00446">
    <property type="entry name" value="GrpE"/>
    <property type="match status" value="1"/>
</dbReference>
<feature type="compositionally biased region" description="Low complexity" evidence="14">
    <location>
        <begin position="17"/>
        <end position="33"/>
    </location>
</feature>
<dbReference type="FunFam" id="2.30.22.10:FF:000001">
    <property type="entry name" value="Protein GrpE"/>
    <property type="match status" value="1"/>
</dbReference>
<evidence type="ECO:0000313" key="15">
    <source>
        <dbReference type="EMBL" id="RKP48626.1"/>
    </source>
</evidence>
<sequence length="189" mass="20072">MEENQATQNPGVTPETAAAAEAASQAAAGVETPAADAAPVNAQALADVQAKLAEMQENFLRAKAETENVRRRAQEDVEKAHKFAIERFAEHLLPVVDSLEAAAGDTTGDLAKIREGVELTLRQLSSALEKGRVAVINPVGEKFDPHRHQAISMVPAEQEPNTVVAVLQKGFLIADRVLRPALVTVAAAK</sequence>
<dbReference type="GO" id="GO:0006457">
    <property type="term" value="P:protein folding"/>
    <property type="evidence" value="ECO:0007669"/>
    <property type="project" value="InterPro"/>
</dbReference>
<dbReference type="EMBL" id="RBZU01000011">
    <property type="protein sequence ID" value="RKP48626.1"/>
    <property type="molecule type" value="Genomic_DNA"/>
</dbReference>
<dbReference type="Gene3D" id="2.30.22.10">
    <property type="entry name" value="Head domain of nucleotide exchange factor GrpE"/>
    <property type="match status" value="1"/>
</dbReference>
<reference evidence="15 16" key="1">
    <citation type="submission" date="2018-10" db="EMBL/GenBank/DDBJ databases">
        <title>Robbsia sp. DHC34, isolated from soil.</title>
        <authorList>
            <person name="Gao Z.-H."/>
            <person name="Qiu L.-H."/>
        </authorList>
    </citation>
    <scope>NUCLEOTIDE SEQUENCE [LARGE SCALE GENOMIC DNA]</scope>
    <source>
        <strain evidence="15 16">DHC34</strain>
    </source>
</reference>
<comment type="subunit">
    <text evidence="3 10">Homodimer.</text>
</comment>
<dbReference type="OrthoDB" id="9789811at2"/>
<evidence type="ECO:0000256" key="5">
    <source>
        <dbReference type="ARBA" id="ARBA00023016"/>
    </source>
</evidence>
<evidence type="ECO:0000256" key="9">
    <source>
        <dbReference type="ARBA" id="ARBA00076414"/>
    </source>
</evidence>
<dbReference type="GO" id="GO:0051087">
    <property type="term" value="F:protein-folding chaperone binding"/>
    <property type="evidence" value="ECO:0007669"/>
    <property type="project" value="InterPro"/>
</dbReference>
<dbReference type="PANTHER" id="PTHR21237:SF23">
    <property type="entry name" value="GRPE PROTEIN HOMOLOG, MITOCHONDRIAL"/>
    <property type="match status" value="1"/>
</dbReference>
<keyword evidence="5 10" id="KW-0346">Stress response</keyword>